<protein>
    <submittedName>
        <fullName evidence="2">Uncharacterized protein</fullName>
    </submittedName>
</protein>
<feature type="non-terminal residue" evidence="2">
    <location>
        <position position="1"/>
    </location>
</feature>
<proteinExistence type="predicted"/>
<organism evidence="2 3">
    <name type="scientific">Allacma fusca</name>
    <dbReference type="NCBI Taxonomy" id="39272"/>
    <lineage>
        <taxon>Eukaryota</taxon>
        <taxon>Metazoa</taxon>
        <taxon>Ecdysozoa</taxon>
        <taxon>Arthropoda</taxon>
        <taxon>Hexapoda</taxon>
        <taxon>Collembola</taxon>
        <taxon>Symphypleona</taxon>
        <taxon>Sminthuridae</taxon>
        <taxon>Allacma</taxon>
    </lineage>
</organism>
<dbReference type="OrthoDB" id="20783at2759"/>
<keyword evidence="1" id="KW-1133">Transmembrane helix</keyword>
<sequence>MVIHIVSPSKFAHLPHVQFQLSANSSSSASTQSPSTSRVLLFQTKPKVGIGIAPFLQFGLFGLFKITVGSLWLLLGSWGVQVAEKIRHSCRWTRQTSFEPIFTSLYPISFYVCISAFKIVIPSQLSIGLKLSEIKLSCKLVYHLMTITKIPAAAMSSMTSKLKKKRIRVKHQKVKVFRANEPLLSVFMWGVNHAINDLSHVNIPVMLMPDDFRSYSKTRVDNHLFNKIAWSLDMLFPFGRHFFLDASYNI</sequence>
<dbReference type="Proteomes" id="UP000708208">
    <property type="component" value="Unassembled WGS sequence"/>
</dbReference>
<feature type="non-terminal residue" evidence="2">
    <location>
        <position position="250"/>
    </location>
</feature>
<keyword evidence="3" id="KW-1185">Reference proteome</keyword>
<comment type="caution">
    <text evidence="2">The sequence shown here is derived from an EMBL/GenBank/DDBJ whole genome shotgun (WGS) entry which is preliminary data.</text>
</comment>
<evidence type="ECO:0000313" key="3">
    <source>
        <dbReference type="Proteomes" id="UP000708208"/>
    </source>
</evidence>
<keyword evidence="1" id="KW-0812">Transmembrane</keyword>
<gene>
    <name evidence="2" type="ORF">AFUS01_LOCUS45809</name>
</gene>
<feature type="transmembrane region" description="Helical" evidence="1">
    <location>
        <begin position="55"/>
        <end position="80"/>
    </location>
</feature>
<evidence type="ECO:0000256" key="1">
    <source>
        <dbReference type="SAM" id="Phobius"/>
    </source>
</evidence>
<dbReference type="AlphaFoldDB" id="A0A8J2LPV8"/>
<name>A0A8J2LPV8_9HEXA</name>
<accession>A0A8J2LPV8</accession>
<keyword evidence="1" id="KW-0472">Membrane</keyword>
<reference evidence="2" key="1">
    <citation type="submission" date="2021-06" db="EMBL/GenBank/DDBJ databases">
        <authorList>
            <person name="Hodson N. C."/>
            <person name="Mongue J. A."/>
            <person name="Jaron S. K."/>
        </authorList>
    </citation>
    <scope>NUCLEOTIDE SEQUENCE</scope>
</reference>
<evidence type="ECO:0000313" key="2">
    <source>
        <dbReference type="EMBL" id="CAG7836574.1"/>
    </source>
</evidence>
<feature type="transmembrane region" description="Helical" evidence="1">
    <location>
        <begin position="101"/>
        <end position="121"/>
    </location>
</feature>
<dbReference type="EMBL" id="CAJVCH010571081">
    <property type="protein sequence ID" value="CAG7836574.1"/>
    <property type="molecule type" value="Genomic_DNA"/>
</dbReference>